<dbReference type="PROSITE" id="PS51935">
    <property type="entry name" value="NLPC_P60"/>
    <property type="match status" value="1"/>
</dbReference>
<evidence type="ECO:0000256" key="3">
    <source>
        <dbReference type="ARBA" id="ARBA00022801"/>
    </source>
</evidence>
<protein>
    <submittedName>
        <fullName evidence="6">C40 family peptidase</fullName>
    </submittedName>
</protein>
<evidence type="ECO:0000313" key="7">
    <source>
        <dbReference type="Proteomes" id="UP001500730"/>
    </source>
</evidence>
<reference evidence="7" key="1">
    <citation type="journal article" date="2019" name="Int. J. Syst. Evol. Microbiol.">
        <title>The Global Catalogue of Microorganisms (GCM) 10K type strain sequencing project: providing services to taxonomists for standard genome sequencing and annotation.</title>
        <authorList>
            <consortium name="The Broad Institute Genomics Platform"/>
            <consortium name="The Broad Institute Genome Sequencing Center for Infectious Disease"/>
            <person name="Wu L."/>
            <person name="Ma J."/>
        </authorList>
    </citation>
    <scope>NUCLEOTIDE SEQUENCE [LARGE SCALE GENOMIC DNA]</scope>
    <source>
        <strain evidence="7">JCM 16259</strain>
    </source>
</reference>
<feature type="domain" description="NlpC/P60" evidence="5">
    <location>
        <begin position="18"/>
        <end position="135"/>
    </location>
</feature>
<evidence type="ECO:0000259" key="5">
    <source>
        <dbReference type="PROSITE" id="PS51935"/>
    </source>
</evidence>
<dbReference type="InterPro" id="IPR051794">
    <property type="entry name" value="PG_Endopeptidase_C40"/>
</dbReference>
<dbReference type="Pfam" id="PF00877">
    <property type="entry name" value="NLPC_P60"/>
    <property type="match status" value="1"/>
</dbReference>
<name>A0ABP5YPQ7_9MICO</name>
<keyword evidence="2" id="KW-0645">Protease</keyword>
<proteinExistence type="inferred from homology"/>
<sequence length="135" mass="14810">MNLTTKPVAYVTPASIAIPRGLKAVRVAAAQKGKPYRWGGAGPSSFDCSGLVYYVYRKQLHVSLARTANAQRLQTIRIAKASLRPGDLVFFMSGGRAYHVGIYAGGGKIWHSPRPGQRVQLSKLWTSRWVAGRVR</sequence>
<evidence type="ECO:0000256" key="4">
    <source>
        <dbReference type="ARBA" id="ARBA00022807"/>
    </source>
</evidence>
<dbReference type="InterPro" id="IPR000064">
    <property type="entry name" value="NLP_P60_dom"/>
</dbReference>
<accession>A0ABP5YPQ7</accession>
<organism evidence="6 7">
    <name type="scientific">Terrabacter carboxydivorans</name>
    <dbReference type="NCBI Taxonomy" id="619730"/>
    <lineage>
        <taxon>Bacteria</taxon>
        <taxon>Bacillati</taxon>
        <taxon>Actinomycetota</taxon>
        <taxon>Actinomycetes</taxon>
        <taxon>Micrococcales</taxon>
        <taxon>Intrasporangiaceae</taxon>
        <taxon>Terrabacter</taxon>
    </lineage>
</organism>
<evidence type="ECO:0000256" key="2">
    <source>
        <dbReference type="ARBA" id="ARBA00022670"/>
    </source>
</evidence>
<dbReference type="PANTHER" id="PTHR47359">
    <property type="entry name" value="PEPTIDOGLYCAN DL-ENDOPEPTIDASE CWLO"/>
    <property type="match status" value="1"/>
</dbReference>
<comment type="caution">
    <text evidence="6">The sequence shown here is derived from an EMBL/GenBank/DDBJ whole genome shotgun (WGS) entry which is preliminary data.</text>
</comment>
<gene>
    <name evidence="6" type="ORF">GCM10009858_21440</name>
</gene>
<keyword evidence="3" id="KW-0378">Hydrolase</keyword>
<evidence type="ECO:0000256" key="1">
    <source>
        <dbReference type="ARBA" id="ARBA00007074"/>
    </source>
</evidence>
<dbReference type="PANTHER" id="PTHR47359:SF3">
    <property type="entry name" value="NLP_P60 DOMAIN-CONTAINING PROTEIN-RELATED"/>
    <property type="match status" value="1"/>
</dbReference>
<dbReference type="RefSeq" id="WP_344254891.1">
    <property type="nucleotide sequence ID" value="NZ_BAAARE010000008.1"/>
</dbReference>
<comment type="similarity">
    <text evidence="1">Belongs to the peptidase C40 family.</text>
</comment>
<evidence type="ECO:0000313" key="6">
    <source>
        <dbReference type="EMBL" id="GAA2483282.1"/>
    </source>
</evidence>
<dbReference type="Proteomes" id="UP001500730">
    <property type="component" value="Unassembled WGS sequence"/>
</dbReference>
<dbReference type="SUPFAM" id="SSF54001">
    <property type="entry name" value="Cysteine proteinases"/>
    <property type="match status" value="1"/>
</dbReference>
<dbReference type="InterPro" id="IPR038765">
    <property type="entry name" value="Papain-like_cys_pep_sf"/>
</dbReference>
<dbReference type="Gene3D" id="3.90.1720.10">
    <property type="entry name" value="endopeptidase domain like (from Nostoc punctiforme)"/>
    <property type="match status" value="1"/>
</dbReference>
<keyword evidence="7" id="KW-1185">Reference proteome</keyword>
<dbReference type="EMBL" id="BAAARE010000008">
    <property type="protein sequence ID" value="GAA2483282.1"/>
    <property type="molecule type" value="Genomic_DNA"/>
</dbReference>
<keyword evidence="4" id="KW-0788">Thiol protease</keyword>